<keyword evidence="2" id="KW-1185">Reference proteome</keyword>
<protein>
    <submittedName>
        <fullName evidence="1">Uncharacterized protein</fullName>
    </submittedName>
</protein>
<gene>
    <name evidence="1" type="ORF">EO081_08770</name>
</gene>
<name>A0A4Q2ISE6_9SPHN</name>
<evidence type="ECO:0000313" key="1">
    <source>
        <dbReference type="EMBL" id="RXZ31340.1"/>
    </source>
</evidence>
<organism evidence="1 2">
    <name type="scientific">Sphingomonas desiccabilis</name>
    <dbReference type="NCBI Taxonomy" id="429134"/>
    <lineage>
        <taxon>Bacteria</taxon>
        <taxon>Pseudomonadati</taxon>
        <taxon>Pseudomonadota</taxon>
        <taxon>Alphaproteobacteria</taxon>
        <taxon>Sphingomonadales</taxon>
        <taxon>Sphingomonadaceae</taxon>
        <taxon>Sphingomonas</taxon>
    </lineage>
</organism>
<reference evidence="1 2" key="1">
    <citation type="submission" date="2019-01" db="EMBL/GenBank/DDBJ databases">
        <title>Sphingomonas mucosissima sp. nov. and Sphingomonas desiccabilis sp. nov., from biological soil crusts in the Colorado Plateau, USA.</title>
        <authorList>
            <person name="Zhu D."/>
        </authorList>
    </citation>
    <scope>NUCLEOTIDE SEQUENCE [LARGE SCALE GENOMIC DNA]</scope>
    <source>
        <strain evidence="1 2">CP1D</strain>
    </source>
</reference>
<proteinExistence type="predicted"/>
<dbReference type="AlphaFoldDB" id="A0A4Q2ISE6"/>
<dbReference type="Proteomes" id="UP000292347">
    <property type="component" value="Unassembled WGS sequence"/>
</dbReference>
<comment type="caution">
    <text evidence="1">The sequence shown here is derived from an EMBL/GenBank/DDBJ whole genome shotgun (WGS) entry which is preliminary data.</text>
</comment>
<accession>A0A4Q2ISE6</accession>
<sequence length="79" mass="8384">MRALSNLLFVLAAGIAGLAVLAAAALRNTACGYAPNSSGCRAAWPWEMNGDDRLWLFDVPVLLVLGMVAGAVILRRKSR</sequence>
<dbReference type="RefSeq" id="WP_129341593.1">
    <property type="nucleotide sequence ID" value="NZ_JACIDD010000002.1"/>
</dbReference>
<dbReference type="EMBL" id="SDPT01000002">
    <property type="protein sequence ID" value="RXZ31340.1"/>
    <property type="molecule type" value="Genomic_DNA"/>
</dbReference>
<evidence type="ECO:0000313" key="2">
    <source>
        <dbReference type="Proteomes" id="UP000292347"/>
    </source>
</evidence>
<dbReference type="OrthoDB" id="9970063at2"/>